<dbReference type="EMBL" id="VENJ01000006">
    <property type="protein sequence ID" value="MTJ04187.1"/>
    <property type="molecule type" value="Genomic_DNA"/>
</dbReference>
<comment type="caution">
    <text evidence="1">The sequence shown here is derived from an EMBL/GenBank/DDBJ whole genome shotgun (WGS) entry which is preliminary data.</text>
</comment>
<sequence length="291" mass="32921">MQVVIHPGVHKTDDDRLLKSLRKNSELFQASGVAVPTPSTYRRLIRDTLQAMENGPPAEDAAQLIFDAMLDDEQPERVLLSNENFFCVPKLAISSGILYPKAEQKIALFTELFDEADIELCLAIRDPASFLPAVFADAPTESFMDFMDGTDALDIRWSNLIWRIREAAPDIGITVWCNEDTPLIWGEVLREVAGVEPIVALDGSYDLLSEIMSQEGLKRFRSYMDAHPNMTEVQIRRVIAAFLDKFAMEDAIEEELDLPGWTEDYVDRISTQYEEDMFEIGRIPGVQMITP</sequence>
<evidence type="ECO:0000313" key="1">
    <source>
        <dbReference type="EMBL" id="MTJ04187.1"/>
    </source>
</evidence>
<dbReference type="RefSeq" id="WP_273248778.1">
    <property type="nucleotide sequence ID" value="NZ_VENJ01000006.1"/>
</dbReference>
<protein>
    <submittedName>
        <fullName evidence="1">Uncharacterized protein</fullName>
    </submittedName>
</protein>
<gene>
    <name evidence="1" type="ORF">FH759_05755</name>
</gene>
<accession>A0A7C9HBQ6</accession>
<proteinExistence type="predicted"/>
<evidence type="ECO:0000313" key="2">
    <source>
        <dbReference type="Proteomes" id="UP000483078"/>
    </source>
</evidence>
<dbReference type="AlphaFoldDB" id="A0A7C9HBQ6"/>
<dbReference type="Proteomes" id="UP000483078">
    <property type="component" value="Unassembled WGS sequence"/>
</dbReference>
<reference evidence="1 2" key="1">
    <citation type="submission" date="2019-06" db="EMBL/GenBank/DDBJ databases">
        <title>Enrichment of Autotrophic Halophilic Microorganisms from Red Sea Brine Pool Using Microbial Electrosynthesis System.</title>
        <authorList>
            <person name="Alqahtani M.F."/>
            <person name="Bajracharya S."/>
            <person name="Katuri K.P."/>
            <person name="Ali M."/>
            <person name="Saikaly P.E."/>
        </authorList>
    </citation>
    <scope>NUCLEOTIDE SEQUENCE [LARGE SCALE GENOMIC DNA]</scope>
    <source>
        <strain evidence="1">MES6</strain>
    </source>
</reference>
<name>A0A7C9HBQ6_9RHOB</name>
<organism evidence="1 2">
    <name type="scientific">Sediminimonas qiaohouensis</name>
    <dbReference type="NCBI Taxonomy" id="552061"/>
    <lineage>
        <taxon>Bacteria</taxon>
        <taxon>Pseudomonadati</taxon>
        <taxon>Pseudomonadota</taxon>
        <taxon>Alphaproteobacteria</taxon>
        <taxon>Rhodobacterales</taxon>
        <taxon>Roseobacteraceae</taxon>
        <taxon>Sediminimonas</taxon>
    </lineage>
</organism>